<evidence type="ECO:0000313" key="3">
    <source>
        <dbReference type="Proteomes" id="UP000784294"/>
    </source>
</evidence>
<feature type="region of interest" description="Disordered" evidence="1">
    <location>
        <begin position="224"/>
        <end position="250"/>
    </location>
</feature>
<accession>A0A3S5B347</accession>
<feature type="compositionally biased region" description="Basic and acidic residues" evidence="1">
    <location>
        <begin position="50"/>
        <end position="64"/>
    </location>
</feature>
<dbReference type="Proteomes" id="UP000784294">
    <property type="component" value="Unassembled WGS sequence"/>
</dbReference>
<dbReference type="AlphaFoldDB" id="A0A3S5B347"/>
<name>A0A3S5B347_9PLAT</name>
<keyword evidence="3" id="KW-1185">Reference proteome</keyword>
<feature type="compositionally biased region" description="Polar residues" evidence="1">
    <location>
        <begin position="508"/>
        <end position="528"/>
    </location>
</feature>
<reference evidence="2" key="1">
    <citation type="submission" date="2018-11" db="EMBL/GenBank/DDBJ databases">
        <authorList>
            <consortium name="Pathogen Informatics"/>
        </authorList>
    </citation>
    <scope>NUCLEOTIDE SEQUENCE</scope>
</reference>
<proteinExistence type="predicted"/>
<feature type="region of interest" description="Disordered" evidence="1">
    <location>
        <begin position="156"/>
        <end position="176"/>
    </location>
</feature>
<feature type="compositionally biased region" description="Basic and acidic residues" evidence="1">
    <location>
        <begin position="241"/>
        <end position="250"/>
    </location>
</feature>
<gene>
    <name evidence="2" type="ORF">PXEA_LOCUS5346</name>
</gene>
<dbReference type="EMBL" id="CAAALY010013217">
    <property type="protein sequence ID" value="VEL11906.1"/>
    <property type="molecule type" value="Genomic_DNA"/>
</dbReference>
<feature type="region of interest" description="Disordered" evidence="1">
    <location>
        <begin position="506"/>
        <end position="528"/>
    </location>
</feature>
<feature type="compositionally biased region" description="Polar residues" evidence="1">
    <location>
        <begin position="1"/>
        <end position="10"/>
    </location>
</feature>
<evidence type="ECO:0000256" key="1">
    <source>
        <dbReference type="SAM" id="MobiDB-lite"/>
    </source>
</evidence>
<organism evidence="2 3">
    <name type="scientific">Protopolystoma xenopodis</name>
    <dbReference type="NCBI Taxonomy" id="117903"/>
    <lineage>
        <taxon>Eukaryota</taxon>
        <taxon>Metazoa</taxon>
        <taxon>Spiralia</taxon>
        <taxon>Lophotrochozoa</taxon>
        <taxon>Platyhelminthes</taxon>
        <taxon>Monogenea</taxon>
        <taxon>Polyopisthocotylea</taxon>
        <taxon>Polystomatidea</taxon>
        <taxon>Polystomatidae</taxon>
        <taxon>Protopolystoma</taxon>
    </lineage>
</organism>
<feature type="region of interest" description="Disordered" evidence="1">
    <location>
        <begin position="1"/>
        <end position="64"/>
    </location>
</feature>
<evidence type="ECO:0000313" key="2">
    <source>
        <dbReference type="EMBL" id="VEL11906.1"/>
    </source>
</evidence>
<feature type="region of interest" description="Disordered" evidence="1">
    <location>
        <begin position="549"/>
        <end position="618"/>
    </location>
</feature>
<feature type="compositionally biased region" description="Acidic residues" evidence="1">
    <location>
        <begin position="158"/>
        <end position="169"/>
    </location>
</feature>
<comment type="caution">
    <text evidence="2">The sequence shown here is derived from an EMBL/GenBank/DDBJ whole genome shotgun (WGS) entry which is preliminary data.</text>
</comment>
<sequence>MPGSQSQPSSPLVGRTRHSAPCAGPAPTTASGLGSGPKTHFGGAQALSETETRTGGSDDEKQDWRLAEQTLYNLTEAGLARRNREPHHEPHFSGLVDARTRAAELQVARPQGCTLSPPAPQHSVLAFLPNSCCPDDDDFLLGQLKTWKSPSDFSLTDLDVESPNSDETELSPTGPLDEAEDLFVEDRLDCMSPPTVDDSLPNTEDMLTFAVARRPPVTAALCDRESTHSLSTITETTDEETALREDRPPNADPKHDIIHSSVKSGSPAHLQTDGHSSRAFVFAGADGGGGHYRSGDGEANAFKRPLGLTEAEHKSIDTFSQLSSAGDWPSFAPQTRVHGLAAPCQSLINAAYRPSKAQTSEAAACKASVDGGGQYRSGSREADLAQSVGTAGAERKSLVDRLPQLHSAGDWRLFTPQARPHKLAASCQALFSTAYRPDQEQTDESTVNAACGVVVQLRQKQHPANASQGRLISRPLSEAVGLAETQLANRPLSWSLSKATELDAVTTPDGSITNHTASGRSARSSWQSMYTARSQDSLASEAESYVTVSSQLRPDDCSSPEETSREAESATSRPSDSDVSCAMTPDGEEESSEPESPGGDGDSEVGRKGGRENGTLVRRAMRIKTDELVPSASLLADFKKVAEFEMPLSPIRRQETEASDRESGSRELAISSLEATILVEKILSELESLSDETSISGNTDSIGVNQEKSHTRVANGVLVDEKSADLAELAKSALGSNYQNGESTI</sequence>
<protein>
    <submittedName>
        <fullName evidence="2">Uncharacterized protein</fullName>
    </submittedName>
</protein>